<dbReference type="OrthoDB" id="10324749at2759"/>
<proteinExistence type="predicted"/>
<dbReference type="AlphaFoldDB" id="A0A9P7B220"/>
<dbReference type="Proteomes" id="UP000777482">
    <property type="component" value="Unassembled WGS sequence"/>
</dbReference>
<reference evidence="1 2" key="1">
    <citation type="submission" date="2020-11" db="EMBL/GenBank/DDBJ databases">
        <title>Kefir isolates.</title>
        <authorList>
            <person name="Marcisauskas S."/>
            <person name="Kim Y."/>
            <person name="Blasche S."/>
        </authorList>
    </citation>
    <scope>NUCLEOTIDE SEQUENCE [LARGE SCALE GENOMIC DNA]</scope>
    <source>
        <strain evidence="1 2">KR</strain>
    </source>
</reference>
<gene>
    <name evidence="1" type="ORF">C6P46_001855</name>
</gene>
<comment type="caution">
    <text evidence="1">The sequence shown here is derived from an EMBL/GenBank/DDBJ whole genome shotgun (WGS) entry which is preliminary data.</text>
</comment>
<keyword evidence="2" id="KW-1185">Reference proteome</keyword>
<dbReference type="EMBL" id="PUHQ01000158">
    <property type="protein sequence ID" value="KAG0654174.1"/>
    <property type="molecule type" value="Genomic_DNA"/>
</dbReference>
<name>A0A9P7B220_RHOMI</name>
<evidence type="ECO:0000313" key="1">
    <source>
        <dbReference type="EMBL" id="KAG0654174.1"/>
    </source>
</evidence>
<organism evidence="1 2">
    <name type="scientific">Rhodotorula mucilaginosa</name>
    <name type="common">Yeast</name>
    <name type="synonym">Rhodotorula rubra</name>
    <dbReference type="NCBI Taxonomy" id="5537"/>
    <lineage>
        <taxon>Eukaryota</taxon>
        <taxon>Fungi</taxon>
        <taxon>Dikarya</taxon>
        <taxon>Basidiomycota</taxon>
        <taxon>Pucciniomycotina</taxon>
        <taxon>Microbotryomycetes</taxon>
        <taxon>Sporidiobolales</taxon>
        <taxon>Sporidiobolaceae</taxon>
        <taxon>Rhodotorula</taxon>
    </lineage>
</organism>
<accession>A0A9P7B220</accession>
<sequence length="98" mass="9951">MQRSQTPRGTFDAATAAASLQQLFQAELDAVHRAGNAQGPKPELYKPAQALAAGPWGTSATGRPAPKAGAMASGQDFLATLNASLEKAKGAAATTKSK</sequence>
<protein>
    <submittedName>
        <fullName evidence="1">Uncharacterized protein</fullName>
    </submittedName>
</protein>
<evidence type="ECO:0000313" key="2">
    <source>
        <dbReference type="Proteomes" id="UP000777482"/>
    </source>
</evidence>